<evidence type="ECO:0000313" key="5">
    <source>
        <dbReference type="EMBL" id="KAF2828282.1"/>
    </source>
</evidence>
<evidence type="ECO:0000313" key="6">
    <source>
        <dbReference type="Proteomes" id="UP000799424"/>
    </source>
</evidence>
<organism evidence="5 6">
    <name type="scientific">Ophiobolus disseminans</name>
    <dbReference type="NCBI Taxonomy" id="1469910"/>
    <lineage>
        <taxon>Eukaryota</taxon>
        <taxon>Fungi</taxon>
        <taxon>Dikarya</taxon>
        <taxon>Ascomycota</taxon>
        <taxon>Pezizomycotina</taxon>
        <taxon>Dothideomycetes</taxon>
        <taxon>Pleosporomycetidae</taxon>
        <taxon>Pleosporales</taxon>
        <taxon>Pleosporineae</taxon>
        <taxon>Phaeosphaeriaceae</taxon>
        <taxon>Ophiobolus</taxon>
    </lineage>
</organism>
<keyword evidence="4" id="KW-0479">Metal-binding</keyword>
<dbReference type="GO" id="GO:0046872">
    <property type="term" value="F:metal ion binding"/>
    <property type="evidence" value="ECO:0007669"/>
    <property type="project" value="UniProtKB-KW"/>
</dbReference>
<gene>
    <name evidence="5" type="ORF">CC86DRAFT_289928</name>
</gene>
<dbReference type="InterPro" id="IPR008949">
    <property type="entry name" value="Isoprenoid_synthase_dom_sf"/>
</dbReference>
<dbReference type="GO" id="GO:0010333">
    <property type="term" value="F:terpene synthase activity"/>
    <property type="evidence" value="ECO:0007669"/>
    <property type="project" value="InterPro"/>
</dbReference>
<evidence type="ECO:0000256" key="2">
    <source>
        <dbReference type="ARBA" id="ARBA00006333"/>
    </source>
</evidence>
<dbReference type="Proteomes" id="UP000799424">
    <property type="component" value="Unassembled WGS sequence"/>
</dbReference>
<dbReference type="AlphaFoldDB" id="A0A6A7A4P5"/>
<dbReference type="SFLD" id="SFLDS00005">
    <property type="entry name" value="Isoprenoid_Synthase_Type_I"/>
    <property type="match status" value="1"/>
</dbReference>
<name>A0A6A7A4P5_9PLEO</name>
<keyword evidence="4" id="KW-0456">Lyase</keyword>
<proteinExistence type="inferred from homology"/>
<dbReference type="GO" id="GO:0008299">
    <property type="term" value="P:isoprenoid biosynthetic process"/>
    <property type="evidence" value="ECO:0007669"/>
    <property type="project" value="UniProtKB-ARBA"/>
</dbReference>
<dbReference type="OrthoDB" id="2861623at2759"/>
<protein>
    <recommendedName>
        <fullName evidence="4">Terpene synthase</fullName>
        <ecNumber evidence="4">4.2.3.-</ecNumber>
    </recommendedName>
</protein>
<dbReference type="SUPFAM" id="SSF48576">
    <property type="entry name" value="Terpenoid synthases"/>
    <property type="match status" value="1"/>
</dbReference>
<dbReference type="SFLD" id="SFLDG01020">
    <property type="entry name" value="Terpene_Cyclase_Like_2"/>
    <property type="match status" value="1"/>
</dbReference>
<keyword evidence="3 4" id="KW-0460">Magnesium</keyword>
<evidence type="ECO:0000256" key="3">
    <source>
        <dbReference type="ARBA" id="ARBA00022842"/>
    </source>
</evidence>
<comment type="cofactor">
    <cofactor evidence="1 4">
        <name>Mg(2+)</name>
        <dbReference type="ChEBI" id="CHEBI:18420"/>
    </cofactor>
</comment>
<dbReference type="Pfam" id="PF19086">
    <property type="entry name" value="Terpene_syn_C_2"/>
    <property type="match status" value="1"/>
</dbReference>
<evidence type="ECO:0000256" key="4">
    <source>
        <dbReference type="RuleBase" id="RU366034"/>
    </source>
</evidence>
<dbReference type="PANTHER" id="PTHR35201">
    <property type="entry name" value="TERPENE SYNTHASE"/>
    <property type="match status" value="1"/>
</dbReference>
<dbReference type="PANTHER" id="PTHR35201:SF4">
    <property type="entry name" value="BETA-PINACENE SYNTHASE-RELATED"/>
    <property type="match status" value="1"/>
</dbReference>
<evidence type="ECO:0000256" key="1">
    <source>
        <dbReference type="ARBA" id="ARBA00001946"/>
    </source>
</evidence>
<reference evidence="5" key="1">
    <citation type="journal article" date="2020" name="Stud. Mycol.">
        <title>101 Dothideomycetes genomes: a test case for predicting lifestyles and emergence of pathogens.</title>
        <authorList>
            <person name="Haridas S."/>
            <person name="Albert R."/>
            <person name="Binder M."/>
            <person name="Bloem J."/>
            <person name="Labutti K."/>
            <person name="Salamov A."/>
            <person name="Andreopoulos B."/>
            <person name="Baker S."/>
            <person name="Barry K."/>
            <person name="Bills G."/>
            <person name="Bluhm B."/>
            <person name="Cannon C."/>
            <person name="Castanera R."/>
            <person name="Culley D."/>
            <person name="Daum C."/>
            <person name="Ezra D."/>
            <person name="Gonzalez J."/>
            <person name="Henrissat B."/>
            <person name="Kuo A."/>
            <person name="Liang C."/>
            <person name="Lipzen A."/>
            <person name="Lutzoni F."/>
            <person name="Magnuson J."/>
            <person name="Mondo S."/>
            <person name="Nolan M."/>
            <person name="Ohm R."/>
            <person name="Pangilinan J."/>
            <person name="Park H.-J."/>
            <person name="Ramirez L."/>
            <person name="Alfaro M."/>
            <person name="Sun H."/>
            <person name="Tritt A."/>
            <person name="Yoshinaga Y."/>
            <person name="Zwiers L.-H."/>
            <person name="Turgeon B."/>
            <person name="Goodwin S."/>
            <person name="Spatafora J."/>
            <person name="Crous P."/>
            <person name="Grigoriev I."/>
        </authorList>
    </citation>
    <scope>NUCLEOTIDE SEQUENCE</scope>
    <source>
        <strain evidence="5">CBS 113818</strain>
    </source>
</reference>
<dbReference type="EC" id="4.2.3.-" evidence="4"/>
<keyword evidence="6" id="KW-1185">Reference proteome</keyword>
<dbReference type="Gene3D" id="1.10.600.10">
    <property type="entry name" value="Farnesyl Diphosphate Synthase"/>
    <property type="match status" value="1"/>
</dbReference>
<dbReference type="EMBL" id="MU006223">
    <property type="protein sequence ID" value="KAF2828282.1"/>
    <property type="molecule type" value="Genomic_DNA"/>
</dbReference>
<sequence>MTTSSADSAFLHQRSDLVTSLRGHKIEVPDILAIYQGWTVRKHPDTNELREDLECFYKTYIPTDEQRNKARKVDSALFAGTFWTAVAKDKFEVLCNLMAWFFFWDDEIDCGSLTNDRERTEAYINDTIAFLKCCLQPELNTSFPIPGRLHNTGPFIGIGKAMLVGQSLEDRNRFAESLYAYFEAVRASQAQRLVGVQALDAYIERRVESIASRPCLAILPWAYSLTIPSWIWDHEATKRLIREVAFGVFLANDIASVKKELENDDVDSIIPILVYEKGVSAQQAADIVIKMMTQSYQDFLAAGDCLRQAVSREGQSVMQDMNIFIDSCLDVIVGNALSSMIAPRYLARTAFSGMGYKFTIVL</sequence>
<dbReference type="InterPro" id="IPR034686">
    <property type="entry name" value="Terpene_cyclase-like_2"/>
</dbReference>
<accession>A0A6A7A4P5</accession>
<comment type="similarity">
    <text evidence="2 4">Belongs to the terpene synthase family.</text>
</comment>